<organism evidence="2 3">
    <name type="scientific">Megalops atlanticus</name>
    <name type="common">Tarpon</name>
    <name type="synonym">Clupea gigantea</name>
    <dbReference type="NCBI Taxonomy" id="7932"/>
    <lineage>
        <taxon>Eukaryota</taxon>
        <taxon>Metazoa</taxon>
        <taxon>Chordata</taxon>
        <taxon>Craniata</taxon>
        <taxon>Vertebrata</taxon>
        <taxon>Euteleostomi</taxon>
        <taxon>Actinopterygii</taxon>
        <taxon>Neopterygii</taxon>
        <taxon>Teleostei</taxon>
        <taxon>Elopiformes</taxon>
        <taxon>Megalopidae</taxon>
        <taxon>Megalops</taxon>
    </lineage>
</organism>
<dbReference type="OrthoDB" id="6156415at2759"/>
<proteinExistence type="predicted"/>
<name>A0A9D3T0I3_MEGAT</name>
<accession>A0A9D3T0I3</accession>
<evidence type="ECO:0000256" key="1">
    <source>
        <dbReference type="SAM" id="MobiDB-lite"/>
    </source>
</evidence>
<gene>
    <name evidence="2" type="ORF">MATL_G00207880</name>
</gene>
<sequence length="146" mass="15585">MSERHAREGRWSRVVLTVLFEKSSGISEAGKTDQILSDLGTLCVDSDVIFGFTSHLVKRQMKAGEGCPSRRTPLSGGKGLRSAEETQRSSRTSPEGSGCVAVSEMSPIEGGVGNWNLCQECLVNVAELRSQALLSADPATLQVCEA</sequence>
<protein>
    <submittedName>
        <fullName evidence="2">Uncharacterized protein</fullName>
    </submittedName>
</protein>
<comment type="caution">
    <text evidence="2">The sequence shown here is derived from an EMBL/GenBank/DDBJ whole genome shotgun (WGS) entry which is preliminary data.</text>
</comment>
<dbReference type="Proteomes" id="UP001046870">
    <property type="component" value="Chromosome 18"/>
</dbReference>
<feature type="region of interest" description="Disordered" evidence="1">
    <location>
        <begin position="62"/>
        <end position="100"/>
    </location>
</feature>
<evidence type="ECO:0000313" key="2">
    <source>
        <dbReference type="EMBL" id="KAG7461235.1"/>
    </source>
</evidence>
<dbReference type="EMBL" id="JAFDVH010000018">
    <property type="protein sequence ID" value="KAG7461235.1"/>
    <property type="molecule type" value="Genomic_DNA"/>
</dbReference>
<keyword evidence="3" id="KW-1185">Reference proteome</keyword>
<dbReference type="AlphaFoldDB" id="A0A9D3T0I3"/>
<reference evidence="2" key="1">
    <citation type="submission" date="2021-01" db="EMBL/GenBank/DDBJ databases">
        <authorList>
            <person name="Zahm M."/>
            <person name="Roques C."/>
            <person name="Cabau C."/>
            <person name="Klopp C."/>
            <person name="Donnadieu C."/>
            <person name="Jouanno E."/>
            <person name="Lampietro C."/>
            <person name="Louis A."/>
            <person name="Herpin A."/>
            <person name="Echchiki A."/>
            <person name="Berthelot C."/>
            <person name="Parey E."/>
            <person name="Roest-Crollius H."/>
            <person name="Braasch I."/>
            <person name="Postlethwait J."/>
            <person name="Bobe J."/>
            <person name="Montfort J."/>
            <person name="Bouchez O."/>
            <person name="Begum T."/>
            <person name="Mejri S."/>
            <person name="Adams A."/>
            <person name="Chen W.-J."/>
            <person name="Guiguen Y."/>
        </authorList>
    </citation>
    <scope>NUCLEOTIDE SEQUENCE</scope>
    <source>
        <strain evidence="2">YG-15Mar2019-1</strain>
        <tissue evidence="2">Brain</tissue>
    </source>
</reference>
<evidence type="ECO:0000313" key="3">
    <source>
        <dbReference type="Proteomes" id="UP001046870"/>
    </source>
</evidence>